<reference evidence="1 2" key="1">
    <citation type="submission" date="2015-08" db="EMBL/GenBank/DDBJ databases">
        <title>Antibacterial properties of a collection of Vibrionaceae strains.</title>
        <authorList>
            <person name="Giubergia S."/>
        </authorList>
    </citation>
    <scope>NUCLEOTIDE SEQUENCE [LARGE SCALE GENOMIC DNA]</scope>
    <source>
        <strain evidence="1 2">S0821</strain>
    </source>
</reference>
<dbReference type="EMBL" id="LKHS01000010">
    <property type="protein sequence ID" value="KQH85390.1"/>
    <property type="molecule type" value="Genomic_DNA"/>
</dbReference>
<comment type="caution">
    <text evidence="1">The sequence shown here is derived from an EMBL/GenBank/DDBJ whole genome shotgun (WGS) entry which is preliminary data.</text>
</comment>
<organism evidence="1 2">
    <name type="scientific">Vibrio furnissii</name>
    <dbReference type="NCBI Taxonomy" id="29494"/>
    <lineage>
        <taxon>Bacteria</taxon>
        <taxon>Pseudomonadati</taxon>
        <taxon>Pseudomonadota</taxon>
        <taxon>Gammaproteobacteria</taxon>
        <taxon>Vibrionales</taxon>
        <taxon>Vibrionaceae</taxon>
        <taxon>Vibrio</taxon>
    </lineage>
</organism>
<dbReference type="AlphaFoldDB" id="A0A0Q2RN33"/>
<protein>
    <submittedName>
        <fullName evidence="1">Uncharacterized protein</fullName>
    </submittedName>
</protein>
<sequence>MYKTPRFFTVIDEVSQVLCLNEGKTRKRVLSESRTFDNKRVYFSDFLSQLSKVLNCEKSEVIYITEVFLKVENILSDLANTPIYSNVSSEKVERFFYSKYTSFFIIFLVRELSLKFKKPLYDNLNEILSSHDFNEIDRSYFINYFKVKFSDYLRKIVFNKDVISEFSIFISKLDKRSFPKIKTIEELLSECFPPDESGNNEKVKRNIHSFFIASKIAFNISKINELYIEPKYLSQGNEVKLFLEKYVFNDIIDQNNHEYLNDEYYKSIKSGLLAFIGQQDPVEFLKKHSTPDLWKYDNQVFLSYCVREGLHHYINKFFVDYDVIKAYEKYLYDIKNRQCGEDGTYIAIFLITSALKLKKKLPQNYLQPYVSLLYDNLRIENIEYQVCYSPFGFIDLDGLSIYEINLAYAIRSFNDLVKKKITKTYYCNPLYNLDGLIEKIMLGKNLTANDLKIKPIKGFNETLFDALVKIDFYVLSFGLQKNIGTDHYGRAYVKESIAGNWINKFIQLSEVERKSILRSLSPEEYEVLISNQIDPRSICP</sequence>
<keyword evidence="2" id="KW-1185">Reference proteome</keyword>
<evidence type="ECO:0000313" key="1">
    <source>
        <dbReference type="EMBL" id="KQH85390.1"/>
    </source>
</evidence>
<dbReference type="InParanoid" id="A0A0Q2RN33"/>
<proteinExistence type="predicted"/>
<name>A0A0Q2RN33_VIBFU</name>
<evidence type="ECO:0000313" key="2">
    <source>
        <dbReference type="Proteomes" id="UP000051221"/>
    </source>
</evidence>
<dbReference type="RefSeq" id="WP_055466305.1">
    <property type="nucleotide sequence ID" value="NZ_LKHS01000010.1"/>
</dbReference>
<dbReference type="Proteomes" id="UP000051221">
    <property type="component" value="Unassembled WGS sequence"/>
</dbReference>
<gene>
    <name evidence="1" type="ORF">AMR76_12840</name>
</gene>
<accession>A0A0Q2RN33</accession>